<evidence type="ECO:0000313" key="3">
    <source>
        <dbReference type="Proteomes" id="UP001596147"/>
    </source>
</evidence>
<feature type="transmembrane region" description="Helical" evidence="1">
    <location>
        <begin position="9"/>
        <end position="27"/>
    </location>
</feature>
<keyword evidence="1" id="KW-1133">Transmembrane helix</keyword>
<name>A0ABW0LGX6_9BACI</name>
<proteinExistence type="predicted"/>
<dbReference type="EMBL" id="JBHSMC010000014">
    <property type="protein sequence ID" value="MFC5465184.1"/>
    <property type="molecule type" value="Genomic_DNA"/>
</dbReference>
<keyword evidence="3" id="KW-1185">Reference proteome</keyword>
<keyword evidence="1" id="KW-0472">Membrane</keyword>
<organism evidence="2 3">
    <name type="scientific">Lederbergia graminis</name>
    <dbReference type="NCBI Taxonomy" id="735518"/>
    <lineage>
        <taxon>Bacteria</taxon>
        <taxon>Bacillati</taxon>
        <taxon>Bacillota</taxon>
        <taxon>Bacilli</taxon>
        <taxon>Bacillales</taxon>
        <taxon>Bacillaceae</taxon>
        <taxon>Lederbergia</taxon>
    </lineage>
</organism>
<evidence type="ECO:0000313" key="2">
    <source>
        <dbReference type="EMBL" id="MFC5465184.1"/>
    </source>
</evidence>
<accession>A0ABW0LGX6</accession>
<reference evidence="3" key="1">
    <citation type="journal article" date="2019" name="Int. J. Syst. Evol. Microbiol.">
        <title>The Global Catalogue of Microorganisms (GCM) 10K type strain sequencing project: providing services to taxonomists for standard genome sequencing and annotation.</title>
        <authorList>
            <consortium name="The Broad Institute Genomics Platform"/>
            <consortium name="The Broad Institute Genome Sequencing Center for Infectious Disease"/>
            <person name="Wu L."/>
            <person name="Ma J."/>
        </authorList>
    </citation>
    <scope>NUCLEOTIDE SEQUENCE [LARGE SCALE GENOMIC DNA]</scope>
    <source>
        <strain evidence="3">CGMCC 1.12237</strain>
    </source>
</reference>
<evidence type="ECO:0000256" key="1">
    <source>
        <dbReference type="SAM" id="Phobius"/>
    </source>
</evidence>
<protein>
    <submittedName>
        <fullName evidence="2">Uncharacterized protein</fullName>
    </submittedName>
</protein>
<dbReference type="Proteomes" id="UP001596147">
    <property type="component" value="Unassembled WGS sequence"/>
</dbReference>
<comment type="caution">
    <text evidence="2">The sequence shown here is derived from an EMBL/GenBank/DDBJ whole genome shotgun (WGS) entry which is preliminary data.</text>
</comment>
<keyword evidence="1" id="KW-0812">Transmembrane</keyword>
<gene>
    <name evidence="2" type="ORF">ACFPM4_10535</name>
</gene>
<sequence length="161" mass="19214">MFRWIKEKWLLSSLVFVLILVLTYIYFPRDLEKKMGIKDVSIEDIAFINLSIPYHFYKNSLTSKTYSENNITDKKFIEDVLSYFRNHSMRVEVFPPKYTFNEPNQPAGVMLSIVFKQSNEYTTIYIDNKTRRITFEGTNYLLYGDGIDAYKIWELAQQRID</sequence>
<dbReference type="RefSeq" id="WP_382351171.1">
    <property type="nucleotide sequence ID" value="NZ_JBHSMC010000014.1"/>
</dbReference>